<dbReference type="Proteomes" id="UP001234297">
    <property type="component" value="Chromosome 2"/>
</dbReference>
<organism evidence="1 2">
    <name type="scientific">Persea americana</name>
    <name type="common">Avocado</name>
    <dbReference type="NCBI Taxonomy" id="3435"/>
    <lineage>
        <taxon>Eukaryota</taxon>
        <taxon>Viridiplantae</taxon>
        <taxon>Streptophyta</taxon>
        <taxon>Embryophyta</taxon>
        <taxon>Tracheophyta</taxon>
        <taxon>Spermatophyta</taxon>
        <taxon>Magnoliopsida</taxon>
        <taxon>Magnoliidae</taxon>
        <taxon>Laurales</taxon>
        <taxon>Lauraceae</taxon>
        <taxon>Persea</taxon>
    </lineage>
</organism>
<proteinExistence type="predicted"/>
<protein>
    <submittedName>
        <fullName evidence="1">Uncharacterized protein</fullName>
    </submittedName>
</protein>
<dbReference type="EMBL" id="CM056810">
    <property type="protein sequence ID" value="KAJ8643666.1"/>
    <property type="molecule type" value="Genomic_DNA"/>
</dbReference>
<reference evidence="1 2" key="1">
    <citation type="journal article" date="2022" name="Hortic Res">
        <title>A haplotype resolved chromosomal level avocado genome allows analysis of novel avocado genes.</title>
        <authorList>
            <person name="Nath O."/>
            <person name="Fletcher S.J."/>
            <person name="Hayward A."/>
            <person name="Shaw L.M."/>
            <person name="Masouleh A.K."/>
            <person name="Furtado A."/>
            <person name="Henry R.J."/>
            <person name="Mitter N."/>
        </authorList>
    </citation>
    <scope>NUCLEOTIDE SEQUENCE [LARGE SCALE GENOMIC DNA]</scope>
    <source>
        <strain evidence="2">cv. Hass</strain>
    </source>
</reference>
<evidence type="ECO:0000313" key="2">
    <source>
        <dbReference type="Proteomes" id="UP001234297"/>
    </source>
</evidence>
<name>A0ACC2MDD9_PERAE</name>
<sequence length="120" mass="13032">MRTPATRGEDSSNFPVTRGTGSAASRRCGAIPATSSGTVEPQRASSTATAQRGGFHAIFQIARVTDDRLRNHALSAVSFFSGDLPVEHRTPSFYLFELRQQEDQSVAHFEISSLINPPKI</sequence>
<accession>A0ACC2MDD9</accession>
<comment type="caution">
    <text evidence="1">The sequence shown here is derived from an EMBL/GenBank/DDBJ whole genome shotgun (WGS) entry which is preliminary data.</text>
</comment>
<keyword evidence="2" id="KW-1185">Reference proteome</keyword>
<evidence type="ECO:0000313" key="1">
    <source>
        <dbReference type="EMBL" id="KAJ8643666.1"/>
    </source>
</evidence>
<gene>
    <name evidence="1" type="ORF">MRB53_005414</name>
</gene>